<dbReference type="EMBL" id="CP034188">
    <property type="protein sequence ID" value="AZI45287.1"/>
    <property type="molecule type" value="Genomic_DNA"/>
</dbReference>
<name>A0A3G8YLZ7_9DEIO</name>
<proteinExistence type="predicted"/>
<evidence type="ECO:0000313" key="1">
    <source>
        <dbReference type="EMBL" id="AZI45287.1"/>
    </source>
</evidence>
<dbReference type="Proteomes" id="UP000276417">
    <property type="component" value="Plasmid unnamed4"/>
</dbReference>
<gene>
    <name evidence="1" type="ORF">EHF33_20470</name>
</gene>
<accession>A0A3G8YLZ7</accession>
<dbReference type="OrthoDB" id="4230342at2"/>
<organism evidence="1 2">
    <name type="scientific">Deinococcus psychrotolerans</name>
    <dbReference type="NCBI Taxonomy" id="2489213"/>
    <lineage>
        <taxon>Bacteria</taxon>
        <taxon>Thermotogati</taxon>
        <taxon>Deinococcota</taxon>
        <taxon>Deinococci</taxon>
        <taxon>Deinococcales</taxon>
        <taxon>Deinococcaceae</taxon>
        <taxon>Deinococcus</taxon>
    </lineage>
</organism>
<sequence length="158" mass="17787">MPHHLKLTGPIGSATETGVPEFAPSTCLTSWFLDLPLAHPFWPRYMISVVHLREELGMRPAILLYPEATHELMIGALDPQFNPAAHDASTWKWMQPFNVVHQFHGLSDGQAKALAQWAAGEVVEGRLWVETSDRMGERERWKQALGERVALLGREQLA</sequence>
<keyword evidence="1" id="KW-0614">Plasmid</keyword>
<dbReference type="RefSeq" id="WP_124875745.1">
    <property type="nucleotide sequence ID" value="NZ_CP034188.1"/>
</dbReference>
<dbReference type="AlphaFoldDB" id="A0A3G8YLZ7"/>
<protein>
    <submittedName>
        <fullName evidence="1">Uncharacterized protein</fullName>
    </submittedName>
</protein>
<geneLocation type="plasmid" evidence="1 2">
    <name>unnamed4</name>
</geneLocation>
<reference evidence="1 2" key="1">
    <citation type="submission" date="2018-11" db="EMBL/GenBank/DDBJ databases">
        <title>Deinococcus shelandsis sp. nov., isolated from South Shetland Islands soil of Antarctica.</title>
        <authorList>
            <person name="Tian J."/>
        </authorList>
    </citation>
    <scope>NUCLEOTIDE SEQUENCE [LARGE SCALE GENOMIC DNA]</scope>
    <source>
        <strain evidence="1 2">S14-83T</strain>
        <plasmid evidence="1 2">unnamed4</plasmid>
    </source>
</reference>
<dbReference type="KEGG" id="dph:EHF33_20470"/>
<keyword evidence="2" id="KW-1185">Reference proteome</keyword>
<evidence type="ECO:0000313" key="2">
    <source>
        <dbReference type="Proteomes" id="UP000276417"/>
    </source>
</evidence>